<dbReference type="EMBL" id="JAPQKO010000004">
    <property type="protein sequence ID" value="KAJ5165776.1"/>
    <property type="molecule type" value="Genomic_DNA"/>
</dbReference>
<evidence type="ECO:0000256" key="1">
    <source>
        <dbReference type="ARBA" id="ARBA00005375"/>
    </source>
</evidence>
<keyword evidence="3" id="KW-1133">Transmembrane helix</keyword>
<dbReference type="GO" id="GO:0016791">
    <property type="term" value="F:phosphatase activity"/>
    <property type="evidence" value="ECO:0007669"/>
    <property type="project" value="TreeGrafter"/>
</dbReference>
<sequence length="570" mass="62176">MHAHRQLLVLTALLLQMAGFGAAQEYTERVWSVFAYTTTGDSTPSVLVQHRRPAELSMFGANQLEAAGSIFRDRYITSTATDNSGRYSIQYIMPNKLNSEYVAVFTSTEQTGIASAQAFMQGLYPPVNDGNETLANGSSYNYPLDGYQYPRVVTLGESDPQSLILAGSAKCDMHQAAVSEYEDSSLVQQMTRETNAFYVDLWNKYLSGVYDKSSATYTNAVGISQYLDYEALHNKTMRNLVTPYELQRARWLADQYVYATNSQGDMFTGGSTIGVANPIAGDTLAASILQAFNANIGSQGVDQKMTLLFGGDGPAVALASLIGLASDQHSNFYSRLVQGGSLVFELYSLEAGEDLPIYPGKDDLFVRFVLHNGTDSDFTSYPLFGYGPSRIYLKYSEFQSELETFAVSSIREWCLRCNSASVFCGGVLGHGDSTPRQKKQMAPAVAGVVGAVVTLVVIGILAAIFFLVCGFRKLRGHKASVGGFKGDQRLASDTDVSFRNPIWGASKSTATEQQNDISTDRTGVHGHERMGSWEMTQQRKETGDGTALTIDDTEETLPSGLQPVKVRETV</sequence>
<name>A0A9W9LM64_9EURO</name>
<dbReference type="InterPro" id="IPR000560">
    <property type="entry name" value="His_Pase_clade-2"/>
</dbReference>
<dbReference type="OrthoDB" id="258392at2759"/>
<evidence type="ECO:0000313" key="5">
    <source>
        <dbReference type="EMBL" id="KAJ5165776.1"/>
    </source>
</evidence>
<comment type="similarity">
    <text evidence="1">Belongs to the histidine acid phosphatase family.</text>
</comment>
<dbReference type="Gene3D" id="3.40.50.1240">
    <property type="entry name" value="Phosphoglycerate mutase-like"/>
    <property type="match status" value="1"/>
</dbReference>
<reference evidence="5" key="1">
    <citation type="submission" date="2022-11" db="EMBL/GenBank/DDBJ databases">
        <authorList>
            <person name="Petersen C."/>
        </authorList>
    </citation>
    <scope>NUCLEOTIDE SEQUENCE</scope>
    <source>
        <strain evidence="5">IBT 21917</strain>
    </source>
</reference>
<protein>
    <submittedName>
        <fullName evidence="5">Histidine phosphatase superfamily clade-2</fullName>
    </submittedName>
</protein>
<keyword evidence="3" id="KW-0472">Membrane</keyword>
<feature type="signal peptide" evidence="4">
    <location>
        <begin position="1"/>
        <end position="23"/>
    </location>
</feature>
<dbReference type="SUPFAM" id="SSF53254">
    <property type="entry name" value="Phosphoglycerate mutase-like"/>
    <property type="match status" value="1"/>
</dbReference>
<reference evidence="5" key="2">
    <citation type="journal article" date="2023" name="IMA Fungus">
        <title>Comparative genomic study of the Penicillium genus elucidates a diverse pangenome and 15 lateral gene transfer events.</title>
        <authorList>
            <person name="Petersen C."/>
            <person name="Sorensen T."/>
            <person name="Nielsen M.R."/>
            <person name="Sondergaard T.E."/>
            <person name="Sorensen J.L."/>
            <person name="Fitzpatrick D.A."/>
            <person name="Frisvad J.C."/>
            <person name="Nielsen K.L."/>
        </authorList>
    </citation>
    <scope>NUCLEOTIDE SEQUENCE</scope>
    <source>
        <strain evidence="5">IBT 21917</strain>
    </source>
</reference>
<keyword evidence="4" id="KW-0732">Signal</keyword>
<accession>A0A9W9LM64</accession>
<dbReference type="InterPro" id="IPR050645">
    <property type="entry name" value="Histidine_acid_phosphatase"/>
</dbReference>
<gene>
    <name evidence="5" type="ORF">N7492_006072</name>
</gene>
<evidence type="ECO:0000256" key="4">
    <source>
        <dbReference type="SAM" id="SignalP"/>
    </source>
</evidence>
<dbReference type="Proteomes" id="UP001146351">
    <property type="component" value="Unassembled WGS sequence"/>
</dbReference>
<feature type="compositionally biased region" description="Polar residues" evidence="2">
    <location>
        <begin position="506"/>
        <end position="517"/>
    </location>
</feature>
<evidence type="ECO:0000256" key="3">
    <source>
        <dbReference type="SAM" id="Phobius"/>
    </source>
</evidence>
<proteinExistence type="inferred from homology"/>
<evidence type="ECO:0000313" key="6">
    <source>
        <dbReference type="Proteomes" id="UP001146351"/>
    </source>
</evidence>
<dbReference type="Pfam" id="PF00328">
    <property type="entry name" value="His_Phos_2"/>
    <property type="match status" value="1"/>
</dbReference>
<dbReference type="PANTHER" id="PTHR11567">
    <property type="entry name" value="ACID PHOSPHATASE-RELATED"/>
    <property type="match status" value="1"/>
</dbReference>
<dbReference type="AlphaFoldDB" id="A0A9W9LM64"/>
<dbReference type="PANTHER" id="PTHR11567:SF127">
    <property type="entry name" value="HISTIDINE ACID PHOSPHATASE"/>
    <property type="match status" value="1"/>
</dbReference>
<keyword evidence="3" id="KW-0812">Transmembrane</keyword>
<organism evidence="5 6">
    <name type="scientific">Penicillium capsulatum</name>
    <dbReference type="NCBI Taxonomy" id="69766"/>
    <lineage>
        <taxon>Eukaryota</taxon>
        <taxon>Fungi</taxon>
        <taxon>Dikarya</taxon>
        <taxon>Ascomycota</taxon>
        <taxon>Pezizomycotina</taxon>
        <taxon>Eurotiomycetes</taxon>
        <taxon>Eurotiomycetidae</taxon>
        <taxon>Eurotiales</taxon>
        <taxon>Aspergillaceae</taxon>
        <taxon>Penicillium</taxon>
    </lineage>
</organism>
<keyword evidence="6" id="KW-1185">Reference proteome</keyword>
<evidence type="ECO:0000256" key="2">
    <source>
        <dbReference type="SAM" id="MobiDB-lite"/>
    </source>
</evidence>
<comment type="caution">
    <text evidence="5">The sequence shown here is derived from an EMBL/GenBank/DDBJ whole genome shotgun (WGS) entry which is preliminary data.</text>
</comment>
<feature type="chain" id="PRO_5040829470" evidence="4">
    <location>
        <begin position="24"/>
        <end position="570"/>
    </location>
</feature>
<dbReference type="InterPro" id="IPR029033">
    <property type="entry name" value="His_PPase_superfam"/>
</dbReference>
<feature type="transmembrane region" description="Helical" evidence="3">
    <location>
        <begin position="444"/>
        <end position="468"/>
    </location>
</feature>
<feature type="region of interest" description="Disordered" evidence="2">
    <location>
        <begin position="504"/>
        <end position="526"/>
    </location>
</feature>